<reference evidence="1" key="1">
    <citation type="submission" date="2021-05" db="EMBL/GenBank/DDBJ databases">
        <authorList>
            <person name="Scholz U."/>
            <person name="Mascher M."/>
            <person name="Fiebig A."/>
        </authorList>
    </citation>
    <scope>NUCLEOTIDE SEQUENCE [LARGE SCALE GENOMIC DNA]</scope>
</reference>
<evidence type="ECO:0000313" key="2">
    <source>
        <dbReference type="Proteomes" id="UP001732700"/>
    </source>
</evidence>
<accession>A0ACD5V8X2</accession>
<sequence>MFQCHARIRVMHPLNVIELLQIISRQFYVNSLQRSFRTQEDDTLRTQVLHCMGMMEEDDLADVFKKYLDEKRYLIVLDDLCTIEDWDRIKSCFPNNNTGSRIMLSTEQVEVASLSIGANNTAVDHKQLSSDRNVYAFYKKDSEDGTYSMETESGSNAATAGNNISDDRKILHERTIHLIGREREQSDIINLITNENQHLEVISVWGMGGIGKTTLVRAVYENQELMDQFEKRACVTAMHPFNCDELLRSLALQFGYEDAIDLTRKLEKKKFLIVVDDIASTAEWDSIVPYFPATDTASRIILTTRTESIAKHCSEKHENIYQLRSLGYRDAHDLFTETVFGLIIEMDEQYPELIESTNLILMKCNGLPLAIISIGCLLAARPKTSEEWTKLNEHLNAELSMDPTHGRIIQVLIRSYDGLPYHLKCCFLYLSIFPEGYIIRRRWLVRRWIAEGYIKEVRGKSAEEIAENYFTELVSRSMIIAFNISDFTRKGADSCQVHDLIRGVGTTKLMEEDLVFRLEEGCNLNNHCTVRHLAIDSNWERDQREFKRIMDLSRVRSITVFGKWRPYFISENMKLLRVLDLAGTTGLLNHHLEHIGNFLHMNYLSLRGCGDIFRLPHSLGNLRQLQTLDVRGTSLVMLPKAITKLRKLQYLLAGSKSTDVDEGWRSSTSKRRARLDMGPVCCAACCVPHLVGIDGFNRRDACTLACCVAFPSVIMGLHAGGVTVPRGVSKLEALDTLGIVNLTREEAVIHEIKRLTGLRKLGVVGINKKNGSNVCSAISNLSHLESLSLQSDDDTGLSGCIGAISSLPKRLESLKLYGNLIKLPEWIPELWNLVKLKLQGSRILEHRAALSLLGNIPNLAMLCLWKQSFDGEEIRFHFHRNAFPSLKVLGMDHLGDLESVEFEEGAAPKLELLRYSGLQSETNSRLFSGLLYLRSLEKVQLDGSYAFAEDLRAQLDININKPVLKVD</sequence>
<protein>
    <submittedName>
        <fullName evidence="1">Uncharacterized protein</fullName>
    </submittedName>
</protein>
<reference evidence="1" key="2">
    <citation type="submission" date="2025-09" db="UniProtKB">
        <authorList>
            <consortium name="EnsemblPlants"/>
        </authorList>
    </citation>
    <scope>IDENTIFICATION</scope>
</reference>
<name>A0ACD5V8X2_AVESA</name>
<dbReference type="Proteomes" id="UP001732700">
    <property type="component" value="Chromosome 2D"/>
</dbReference>
<organism evidence="1 2">
    <name type="scientific">Avena sativa</name>
    <name type="common">Oat</name>
    <dbReference type="NCBI Taxonomy" id="4498"/>
    <lineage>
        <taxon>Eukaryota</taxon>
        <taxon>Viridiplantae</taxon>
        <taxon>Streptophyta</taxon>
        <taxon>Embryophyta</taxon>
        <taxon>Tracheophyta</taxon>
        <taxon>Spermatophyta</taxon>
        <taxon>Magnoliopsida</taxon>
        <taxon>Liliopsida</taxon>
        <taxon>Poales</taxon>
        <taxon>Poaceae</taxon>
        <taxon>BOP clade</taxon>
        <taxon>Pooideae</taxon>
        <taxon>Poodae</taxon>
        <taxon>Poeae</taxon>
        <taxon>Poeae Chloroplast Group 1 (Aveneae type)</taxon>
        <taxon>Aveninae</taxon>
        <taxon>Avena</taxon>
    </lineage>
</organism>
<evidence type="ECO:0000313" key="1">
    <source>
        <dbReference type="EnsemblPlants" id="AVESA.00010b.r2.2DG0395580.1.CDS"/>
    </source>
</evidence>
<keyword evidence="2" id="KW-1185">Reference proteome</keyword>
<dbReference type="EnsemblPlants" id="AVESA.00010b.r2.2DG0395580.1">
    <property type="protein sequence ID" value="AVESA.00010b.r2.2DG0395580.1.CDS"/>
    <property type="gene ID" value="AVESA.00010b.r2.2DG0395580"/>
</dbReference>
<proteinExistence type="predicted"/>